<keyword evidence="1" id="KW-0472">Membrane</keyword>
<dbReference type="InterPro" id="IPR000160">
    <property type="entry name" value="GGDEF_dom"/>
</dbReference>
<gene>
    <name evidence="3" type="ORF">B9N56_00040</name>
</gene>
<comment type="similarity">
    <text evidence="1">Belongs to the GdpP/PdeA phosphodiesterase family.</text>
</comment>
<dbReference type="EMBL" id="NDYI01000001">
    <property type="protein sequence ID" value="OXZ39871.1"/>
    <property type="molecule type" value="Genomic_DNA"/>
</dbReference>
<comment type="subcellular location">
    <subcellularLocation>
        <location evidence="1">Cell membrane</location>
    </subcellularLocation>
</comment>
<evidence type="ECO:0000256" key="1">
    <source>
        <dbReference type="PIRNR" id="PIRNR026583"/>
    </source>
</evidence>
<evidence type="ECO:0000313" key="4">
    <source>
        <dbReference type="Proteomes" id="UP000215361"/>
    </source>
</evidence>
<feature type="binding site" evidence="2">
    <location>
        <position position="423"/>
    </location>
    <ligand>
        <name>Mn(2+)</name>
        <dbReference type="ChEBI" id="CHEBI:29035"/>
        <label>2</label>
    </ligand>
</feature>
<dbReference type="PANTHER" id="PTHR47618">
    <property type="entry name" value="BIFUNCTIONAL OLIGORIBONUCLEASE AND PAP PHOSPHATASE NRNA"/>
    <property type="match status" value="1"/>
</dbReference>
<dbReference type="SMART" id="SM00267">
    <property type="entry name" value="GGDEF"/>
    <property type="match status" value="1"/>
</dbReference>
<keyword evidence="1" id="KW-1003">Cell membrane</keyword>
<dbReference type="GO" id="GO:0046872">
    <property type="term" value="F:metal ion binding"/>
    <property type="evidence" value="ECO:0007669"/>
    <property type="project" value="UniProtKB-KW"/>
</dbReference>
<feature type="binding site" evidence="2">
    <location>
        <position position="349"/>
    </location>
    <ligand>
        <name>Mn(2+)</name>
        <dbReference type="ChEBI" id="CHEBI:29035"/>
        <label>1</label>
    </ligand>
</feature>
<proteinExistence type="inferred from homology"/>
<protein>
    <recommendedName>
        <fullName evidence="1">Cyclic-di-AMP phosphodiesterase</fullName>
        <ecNumber evidence="1">3.1.4.-</ecNumber>
    </recommendedName>
</protein>
<dbReference type="EC" id="3.1.4.-" evidence="1"/>
<feature type="binding site" evidence="2">
    <location>
        <position position="502"/>
    </location>
    <ligand>
        <name>Mn(2+)</name>
        <dbReference type="ChEBI" id="CHEBI:29035"/>
        <label>2</label>
    </ligand>
</feature>
<dbReference type="InterPro" id="IPR003156">
    <property type="entry name" value="DHHA1_dom"/>
</dbReference>
<name>A0A133N1C1_FINMA</name>
<feature type="binding site" evidence="2">
    <location>
        <position position="423"/>
    </location>
    <ligand>
        <name>Mn(2+)</name>
        <dbReference type="ChEBI" id="CHEBI:29035"/>
        <label>1</label>
    </ligand>
</feature>
<keyword evidence="2" id="KW-0479">Metal-binding</keyword>
<dbReference type="InterPro" id="IPR001667">
    <property type="entry name" value="DDH_dom"/>
</dbReference>
<dbReference type="FunFam" id="3.90.1640.10:FF:000002">
    <property type="entry name" value="Cyclic-di-AMP phosphodiesterase"/>
    <property type="match status" value="1"/>
</dbReference>
<organism evidence="3 4">
    <name type="scientific">Finegoldia magna</name>
    <name type="common">Peptostreptococcus magnus</name>
    <dbReference type="NCBI Taxonomy" id="1260"/>
    <lineage>
        <taxon>Bacteria</taxon>
        <taxon>Bacillati</taxon>
        <taxon>Bacillota</taxon>
        <taxon>Tissierellia</taxon>
        <taxon>Tissierellales</taxon>
        <taxon>Peptoniphilaceae</taxon>
        <taxon>Finegoldia</taxon>
    </lineage>
</organism>
<accession>A0A133N1C1</accession>
<dbReference type="GO" id="GO:0005886">
    <property type="term" value="C:plasma membrane"/>
    <property type="evidence" value="ECO:0007669"/>
    <property type="project" value="UniProtKB-SubCell"/>
</dbReference>
<keyword evidence="1" id="KW-0378">Hydrolase</keyword>
<comment type="cofactor">
    <cofactor evidence="2">
        <name>Mn(2+)</name>
        <dbReference type="ChEBI" id="CHEBI:29035"/>
    </cofactor>
    <text evidence="2">For phosphodiesterase activity, probably binds 2 Mn(2+) per subunit.</text>
</comment>
<feature type="binding site" evidence="2">
    <location>
        <position position="447"/>
    </location>
    <ligand>
        <name>Mn(2+)</name>
        <dbReference type="ChEBI" id="CHEBI:29035"/>
        <label>2</label>
    </ligand>
</feature>
<dbReference type="Pfam" id="PF24898">
    <property type="entry name" value="GGDEF_GdpP"/>
    <property type="match status" value="1"/>
</dbReference>
<dbReference type="SUPFAM" id="SSF64182">
    <property type="entry name" value="DHH phosphoesterases"/>
    <property type="match status" value="1"/>
</dbReference>
<keyword evidence="2" id="KW-0464">Manganese</keyword>
<dbReference type="Gene3D" id="3.90.1640.10">
    <property type="entry name" value="inorganic pyrophosphatase (n-terminal core)"/>
    <property type="match status" value="1"/>
</dbReference>
<dbReference type="InterPro" id="IPR043128">
    <property type="entry name" value="Rev_trsase/Diguanyl_cyclase"/>
</dbReference>
<evidence type="ECO:0000256" key="2">
    <source>
        <dbReference type="PIRSR" id="PIRSR026583-50"/>
    </source>
</evidence>
<dbReference type="InterPro" id="IPR051319">
    <property type="entry name" value="Oligoribo/pAp-PDE_c-di-AMP_PDE"/>
</dbReference>
<dbReference type="Pfam" id="PF01368">
    <property type="entry name" value="DHH"/>
    <property type="match status" value="1"/>
</dbReference>
<dbReference type="PIRSF" id="PIRSF026583">
    <property type="entry name" value="YybT"/>
    <property type="match status" value="1"/>
</dbReference>
<dbReference type="PANTHER" id="PTHR47618:SF2">
    <property type="entry name" value="CYCLIC-DI-AMP PHOSPHODIESTERASE GDPP"/>
    <property type="match status" value="1"/>
</dbReference>
<feature type="binding site" evidence="2">
    <location>
        <position position="353"/>
    </location>
    <ligand>
        <name>Mn(2+)</name>
        <dbReference type="ChEBI" id="CHEBI:29035"/>
        <label>1</label>
    </ligand>
</feature>
<dbReference type="Gene3D" id="3.30.450.20">
    <property type="entry name" value="PAS domain"/>
    <property type="match status" value="1"/>
</dbReference>
<dbReference type="PROSITE" id="PS50887">
    <property type="entry name" value="GGDEF"/>
    <property type="match status" value="1"/>
</dbReference>
<comment type="catalytic activity">
    <reaction evidence="1">
        <text>3',3'-c-di-AMP + H2O = 5'-O-phosphonoadenylyl-(3'-&gt;5')-adenosine + H(+)</text>
        <dbReference type="Rhea" id="RHEA:54420"/>
        <dbReference type="ChEBI" id="CHEBI:15377"/>
        <dbReference type="ChEBI" id="CHEBI:15378"/>
        <dbReference type="ChEBI" id="CHEBI:71500"/>
        <dbReference type="ChEBI" id="CHEBI:138171"/>
    </reaction>
</comment>
<dbReference type="GO" id="GO:0016787">
    <property type="term" value="F:hydrolase activity"/>
    <property type="evidence" value="ECO:0007669"/>
    <property type="project" value="UniProtKB-UniRule"/>
</dbReference>
<sequence>MQELKYSLKHLIVQAVLLVILSAILFYFQNIIGTLAFIASAFMIMNQYTYINKKNQKVEDKIINLNNEFTDITKNAVFKVPFPLLILNDKNKISWFNTYFKDLCDDEVEIFNNEIENILDLKTVNDDENNLDYYETQVDGKYYRFYPVTIKDSEDKDLTLLYGVDNTAFMDVVTLLDEKRLGLVDIFIDNYDEARNSIKEEERTRVFSEVDKILQDFAREHNAYIRKYESDKFVMVVEKHELENIMQQKFSVLDMIKDIKNTNNVPVTLSIGASIVGDNPYEIHDKSRSCLDVALGRGGDQAVVDTGELKYFGGKNKAVEKRNKVKARVVSHALKKLIEQSSNVFIMGHKNPDMDSIGSCLGMLEACKINSKECYIVLNEVGPQIENIYNAVLEEKPDYKKYFVKNAFAKENCNSNSLVIICDNHRRNSVECQEIMDITKNIVVIDHHRRSSDYIKDTSLTYLEPYASSASEMVTEVLFYMTEKLEIPKIVAEALLAGITVDTKNFFYQTGVRTFEAASILKRQGADSVRVKQLFKDDERTIKLKSDVIASSKMYRNNIAIGRLEEEVDESILVAAQSADDLLNILGVEASFVLAKLKDKIHVSARSLGKISVQLILEKVGGGGHLTSAGAQLDCSMDEAEEKIKQAIDEYIKEDTDESYID</sequence>
<reference evidence="4" key="1">
    <citation type="submission" date="2017-04" db="EMBL/GenBank/DDBJ databases">
        <title>Finegoldia magna isolated from orthopedic joint implant-associated infections.</title>
        <authorList>
            <person name="Bjorklund S."/>
            <person name="Bruggemann H."/>
            <person name="Jensen A."/>
            <person name="Hellmark B."/>
            <person name="Soderquist B."/>
        </authorList>
    </citation>
    <scope>NUCLEOTIDE SEQUENCE [LARGE SCALE GENOMIC DNA]</scope>
    <source>
        <strain evidence="4">08T492</strain>
    </source>
</reference>
<dbReference type="Pfam" id="PF02272">
    <property type="entry name" value="DHHA1"/>
    <property type="match status" value="1"/>
</dbReference>
<dbReference type="AlphaFoldDB" id="A0A133N1C1"/>
<comment type="function">
    <text evidence="1">Has phosphodiesterase (PDE) activity against cyclic-di-AMP (c-di-AMP).</text>
</comment>
<dbReference type="InterPro" id="IPR038763">
    <property type="entry name" value="DHH_sf"/>
</dbReference>
<dbReference type="GO" id="GO:0003676">
    <property type="term" value="F:nucleic acid binding"/>
    <property type="evidence" value="ECO:0007669"/>
    <property type="project" value="UniProtKB-UniRule"/>
</dbReference>
<dbReference type="InterPro" id="IPR014528">
    <property type="entry name" value="GdpP/PdeA"/>
</dbReference>
<dbReference type="Gene3D" id="3.10.310.30">
    <property type="match status" value="1"/>
</dbReference>
<comment type="caution">
    <text evidence="3">The sequence shown here is derived from an EMBL/GenBank/DDBJ whole genome shotgun (WGS) entry which is preliminary data.</text>
</comment>
<dbReference type="Proteomes" id="UP000215361">
    <property type="component" value="Unassembled WGS sequence"/>
</dbReference>
<feature type="binding site" evidence="2">
    <location>
        <position position="355"/>
    </location>
    <ligand>
        <name>Mn(2+)</name>
        <dbReference type="ChEBI" id="CHEBI:29035"/>
        <label>2</label>
    </ligand>
</feature>
<dbReference type="RefSeq" id="WP_060790276.1">
    <property type="nucleotide sequence ID" value="NZ_JAWGVI010000018.1"/>
</dbReference>
<evidence type="ECO:0000313" key="3">
    <source>
        <dbReference type="EMBL" id="OXZ39871.1"/>
    </source>
</evidence>
<dbReference type="Gene3D" id="3.30.70.270">
    <property type="match status" value="1"/>
</dbReference>